<proteinExistence type="predicted"/>
<evidence type="ECO:0000313" key="2">
    <source>
        <dbReference type="EMBL" id="RHG30778.1"/>
    </source>
</evidence>
<dbReference type="Gene3D" id="2.60.40.10">
    <property type="entry name" value="Immunoglobulins"/>
    <property type="match status" value="1"/>
</dbReference>
<dbReference type="RefSeq" id="WP_118488121.1">
    <property type="nucleotide sequence ID" value="NZ_QRID01000001.1"/>
</dbReference>
<evidence type="ECO:0000313" key="3">
    <source>
        <dbReference type="EMBL" id="RHN11450.1"/>
    </source>
</evidence>
<evidence type="ECO:0000313" key="5">
    <source>
        <dbReference type="Proteomes" id="UP000284051"/>
    </source>
</evidence>
<keyword evidence="1" id="KW-0732">Signal</keyword>
<sequence length="245" mass="27784">MNKKINKNLLLMFLCVIVILGFRSSTVQAAMADEAEDYELGENYTGKMTSSAMSTESRYYRIQIMEKSHVTLYAAMDKEPYYSCDMDIYNAAGKIVLKNNDISYKQNAVTGLYKGQQSRTLPKGIYYLKVEGNKAVIYTFRIEAEKQIKLPKGTLKSLKSAKKGHMTVKCASAKNAIGYRIQYSTDYKFKKGVKTVYSATTTKTIKGLKKGKRYYVKVCPYTVYDDGTRVFGQNSYVKTVVVKKK</sequence>
<reference evidence="4 5" key="1">
    <citation type="submission" date="2018-08" db="EMBL/GenBank/DDBJ databases">
        <title>A genome reference for cultivated species of the human gut microbiota.</title>
        <authorList>
            <person name="Zou Y."/>
            <person name="Xue W."/>
            <person name="Luo G."/>
        </authorList>
    </citation>
    <scope>NUCLEOTIDE SEQUENCE [LARGE SCALE GENOMIC DNA]</scope>
    <source>
        <strain evidence="3 4">AF31-21AC</strain>
        <strain evidence="2 5">AM22-21LB</strain>
    </source>
</reference>
<dbReference type="InterPro" id="IPR036116">
    <property type="entry name" value="FN3_sf"/>
</dbReference>
<feature type="chain" id="PRO_5038235926" evidence="1">
    <location>
        <begin position="30"/>
        <end position="245"/>
    </location>
</feature>
<dbReference type="AlphaFoldDB" id="A0A3R6GZC4"/>
<accession>A0A3R6GZC4</accession>
<evidence type="ECO:0000313" key="4">
    <source>
        <dbReference type="Proteomes" id="UP000283586"/>
    </source>
</evidence>
<gene>
    <name evidence="2" type="ORF">DW264_00560</name>
    <name evidence="3" type="ORF">DWZ31_02265</name>
</gene>
<evidence type="ECO:0000256" key="1">
    <source>
        <dbReference type="SAM" id="SignalP"/>
    </source>
</evidence>
<dbReference type="EMBL" id="QRID01000001">
    <property type="protein sequence ID" value="RHG30778.1"/>
    <property type="molecule type" value="Genomic_DNA"/>
</dbReference>
<comment type="caution">
    <text evidence="2">The sequence shown here is derived from an EMBL/GenBank/DDBJ whole genome shotgun (WGS) entry which is preliminary data.</text>
</comment>
<organism evidence="2 5">
    <name type="scientific">Roseburia intestinalis</name>
    <dbReference type="NCBI Taxonomy" id="166486"/>
    <lineage>
        <taxon>Bacteria</taxon>
        <taxon>Bacillati</taxon>
        <taxon>Bacillota</taxon>
        <taxon>Clostridia</taxon>
        <taxon>Lachnospirales</taxon>
        <taxon>Lachnospiraceae</taxon>
        <taxon>Roseburia</taxon>
    </lineage>
</organism>
<feature type="signal peptide" evidence="1">
    <location>
        <begin position="1"/>
        <end position="29"/>
    </location>
</feature>
<dbReference type="InterPro" id="IPR013783">
    <property type="entry name" value="Ig-like_fold"/>
</dbReference>
<dbReference type="SUPFAM" id="SSF49265">
    <property type="entry name" value="Fibronectin type III"/>
    <property type="match status" value="1"/>
</dbReference>
<dbReference type="CDD" id="cd00063">
    <property type="entry name" value="FN3"/>
    <property type="match status" value="1"/>
</dbReference>
<protein>
    <submittedName>
        <fullName evidence="2">Fibronectin type III domain-containing protein</fullName>
    </submittedName>
</protein>
<dbReference type="Proteomes" id="UP000283586">
    <property type="component" value="Unassembled WGS sequence"/>
</dbReference>
<name>A0A3R6GZC4_9FIRM</name>
<dbReference type="InterPro" id="IPR003961">
    <property type="entry name" value="FN3_dom"/>
</dbReference>
<dbReference type="EMBL" id="QRQN01000002">
    <property type="protein sequence ID" value="RHN11450.1"/>
    <property type="molecule type" value="Genomic_DNA"/>
</dbReference>
<dbReference type="Gene3D" id="2.60.120.380">
    <property type="match status" value="1"/>
</dbReference>
<dbReference type="Proteomes" id="UP000284051">
    <property type="component" value="Unassembled WGS sequence"/>
</dbReference>